<organism evidence="1">
    <name type="scientific">Siphoviridae sp. ct3b712</name>
    <dbReference type="NCBI Taxonomy" id="2826283"/>
    <lineage>
        <taxon>Viruses</taxon>
        <taxon>Duplodnaviria</taxon>
        <taxon>Heunggongvirae</taxon>
        <taxon>Uroviricota</taxon>
        <taxon>Caudoviricetes</taxon>
    </lineage>
</organism>
<accession>A0A8S5M3V5</accession>
<evidence type="ECO:0000313" key="1">
    <source>
        <dbReference type="EMBL" id="DAD76908.1"/>
    </source>
</evidence>
<dbReference type="EMBL" id="BK014813">
    <property type="protein sequence ID" value="DAD76908.1"/>
    <property type="molecule type" value="Genomic_DNA"/>
</dbReference>
<protein>
    <submittedName>
        <fullName evidence="1">Uncharacterized protein</fullName>
    </submittedName>
</protein>
<name>A0A8S5M3V5_9CAUD</name>
<sequence>MIQKLSIFLNGAWNTLDPPSGTVAMNFQVNTLAEFKDRNASYSRAISLPRSLRNDRILGIQLGAESASQLPYRSFPCEFFADGLRVSPYGAILRVISLRANSIEAQILGSNAGLVEVLKSKSTETVEADGFGMVWMNSSIKASGTLPNGIAYHWVYANLVKNLLYLDDAGAPEGYIKSPDRVYPVLNFQGVVRWILKQEGYDLDLPPTTDQELPGEHDYIPALIPKCVQWDVAALPFEAEGGTSASSSGVTWRVSRTPIPGMWGPVKGNKELLYYAPWDGNILLRMQYTLANTSAILNVTKNGVDVITNYEVNASTTEVFPISLKAGDNLRIRVARTSASGQLFATALVATVPPRKTEGIAIGVQYDLLASLGFSTRADIVQEFMRVYGLTMQVNPVKNSILMYPLSYVIDRKEQAADWSGKVVPGKEELTYQVGNYAQKNTFGLKPDETNGIRSEYTFGVDDSNLDEAKDLWTSKFLAIAEVKNGLEDWAPNFPIYEVDRAGTERASWTLKYSTPNSPVIVRWLEGGTRSLRLIQGPNPSIAQVDNVSVAEIQGVPITYFANYHRPLWDTVLNKAKALRVTVNLNELDIETLDLSKPVWLEQYGHYFYISKVANYMPGKLTNVNLIQI</sequence>
<proteinExistence type="predicted"/>
<reference evidence="1" key="1">
    <citation type="journal article" date="2021" name="Proc. Natl. Acad. Sci. U.S.A.">
        <title>A Catalog of Tens of Thousands of Viruses from Human Metagenomes Reveals Hidden Associations with Chronic Diseases.</title>
        <authorList>
            <person name="Tisza M.J."/>
            <person name="Buck C.B."/>
        </authorList>
    </citation>
    <scope>NUCLEOTIDE SEQUENCE</scope>
    <source>
        <strain evidence="1">Ct3b712</strain>
    </source>
</reference>